<organism evidence="1 2">
    <name type="scientific">Sclerotinia borealis (strain F-4128)</name>
    <dbReference type="NCBI Taxonomy" id="1432307"/>
    <lineage>
        <taxon>Eukaryota</taxon>
        <taxon>Fungi</taxon>
        <taxon>Dikarya</taxon>
        <taxon>Ascomycota</taxon>
        <taxon>Pezizomycotina</taxon>
        <taxon>Leotiomycetes</taxon>
        <taxon>Helotiales</taxon>
        <taxon>Sclerotiniaceae</taxon>
        <taxon>Sclerotinia</taxon>
    </lineage>
</organism>
<sequence length="149" mass="17470">MASNVILCCVATQAPREHLSILLSVFLTALEARIRLNKPFSFPAGGTPRESEPIIELQEIKKDDTMQPEYNSRYFMLTGNLKENRAYIEMYPGESFVELKLEAVERWKMKYELWWSMDNITDERVKWRCSSCKCSYTVRTLREAKVECK</sequence>
<dbReference type="OrthoDB" id="3547531at2759"/>
<dbReference type="HOGENOM" id="CLU_1777150_0_0_1"/>
<dbReference type="AlphaFoldDB" id="W9CKF9"/>
<evidence type="ECO:0000313" key="1">
    <source>
        <dbReference type="EMBL" id="ESZ95154.1"/>
    </source>
</evidence>
<accession>W9CKF9</accession>
<comment type="caution">
    <text evidence="1">The sequence shown here is derived from an EMBL/GenBank/DDBJ whole genome shotgun (WGS) entry which is preliminary data.</text>
</comment>
<dbReference type="EMBL" id="AYSA01000205">
    <property type="protein sequence ID" value="ESZ95154.1"/>
    <property type="molecule type" value="Genomic_DNA"/>
</dbReference>
<name>W9CKF9_SCLBF</name>
<proteinExistence type="predicted"/>
<gene>
    <name evidence="1" type="ORF">SBOR_4454</name>
</gene>
<keyword evidence="2" id="KW-1185">Reference proteome</keyword>
<protein>
    <submittedName>
        <fullName evidence="1">Uncharacterized protein</fullName>
    </submittedName>
</protein>
<evidence type="ECO:0000313" key="2">
    <source>
        <dbReference type="Proteomes" id="UP000019487"/>
    </source>
</evidence>
<dbReference type="Proteomes" id="UP000019487">
    <property type="component" value="Unassembled WGS sequence"/>
</dbReference>
<reference evidence="1 2" key="1">
    <citation type="journal article" date="2014" name="Genome Announc.">
        <title>Draft genome sequence of Sclerotinia borealis, a psychrophilic plant pathogenic fungus.</title>
        <authorList>
            <person name="Mardanov A.V."/>
            <person name="Beletsky A.V."/>
            <person name="Kadnikov V.V."/>
            <person name="Ignatov A.N."/>
            <person name="Ravin N.V."/>
        </authorList>
    </citation>
    <scope>NUCLEOTIDE SEQUENCE [LARGE SCALE GENOMIC DNA]</scope>
    <source>
        <strain evidence="2">F-4157</strain>
    </source>
</reference>